<accession>A0ABP0F1X0</accession>
<gene>
    <name evidence="4" type="ORF">CVLEPA_LOCUS3215</name>
</gene>
<dbReference type="Proteomes" id="UP001642483">
    <property type="component" value="Unassembled WGS sequence"/>
</dbReference>
<comment type="caution">
    <text evidence="4">The sequence shown here is derived from an EMBL/GenBank/DDBJ whole genome shotgun (WGS) entry which is preliminary data.</text>
</comment>
<sequence length="156" mass="18769">MSNFRFCAALLRITFANTKQQKHYFQNYKFFYSVKCCRFGTSSGEYVISTPESLVQKRARLLWQSRKRGIAENCLIFSTFSAKHLNNFDEEQLESYDKLLNQPSNEWDIYYWMVGTKPVPETYDDDLMRMLQEHCRNERKEERFEQPPLNYEPVTK</sequence>
<comment type="similarity">
    <text evidence="3">Belongs to the SDHAF2 family.</text>
</comment>
<comment type="subunit">
    <text evidence="3">Interacts with the flavoprotein subunit within the SDH catalytic dimer.</text>
</comment>
<evidence type="ECO:0000256" key="2">
    <source>
        <dbReference type="ARBA" id="ARBA00023186"/>
    </source>
</evidence>
<keyword evidence="2 3" id="KW-0143">Chaperone</keyword>
<evidence type="ECO:0000313" key="4">
    <source>
        <dbReference type="EMBL" id="CAK8673426.1"/>
    </source>
</evidence>
<dbReference type="InterPro" id="IPR028882">
    <property type="entry name" value="SDHAF2"/>
</dbReference>
<evidence type="ECO:0000256" key="3">
    <source>
        <dbReference type="HAMAP-Rule" id="MF_03057"/>
    </source>
</evidence>
<dbReference type="PANTHER" id="PTHR12469:SF2">
    <property type="entry name" value="SUCCINATE DEHYDROGENASE ASSEMBLY FACTOR 2, MITOCHONDRIAL"/>
    <property type="match status" value="1"/>
</dbReference>
<keyword evidence="5" id="KW-1185">Reference proteome</keyword>
<dbReference type="HAMAP" id="MF_03057">
    <property type="entry name" value="SDHAF2"/>
    <property type="match status" value="1"/>
</dbReference>
<name>A0ABP0F1X0_CLALP</name>
<proteinExistence type="inferred from homology"/>
<keyword evidence="1 3" id="KW-0496">Mitochondrion</keyword>
<dbReference type="InterPro" id="IPR036714">
    <property type="entry name" value="SDH_sf"/>
</dbReference>
<dbReference type="EMBL" id="CAWYQH010000002">
    <property type="protein sequence ID" value="CAK8673426.1"/>
    <property type="molecule type" value="Genomic_DNA"/>
</dbReference>
<reference evidence="4 5" key="1">
    <citation type="submission" date="2024-02" db="EMBL/GenBank/DDBJ databases">
        <authorList>
            <person name="Daric V."/>
            <person name="Darras S."/>
        </authorList>
    </citation>
    <scope>NUCLEOTIDE SEQUENCE [LARGE SCALE GENOMIC DNA]</scope>
</reference>
<dbReference type="Pfam" id="PF03937">
    <property type="entry name" value="Sdh5"/>
    <property type="match status" value="1"/>
</dbReference>
<comment type="subcellular location">
    <subcellularLocation>
        <location evidence="3">Mitochondrion matrix</location>
    </subcellularLocation>
</comment>
<evidence type="ECO:0000313" key="5">
    <source>
        <dbReference type="Proteomes" id="UP001642483"/>
    </source>
</evidence>
<dbReference type="Gene3D" id="1.10.150.250">
    <property type="entry name" value="Flavinator of succinate dehydrogenase"/>
    <property type="match status" value="1"/>
</dbReference>
<protein>
    <recommendedName>
        <fullName evidence="3">Succinate dehydrogenase assembly factor 2, mitochondrial</fullName>
        <shortName evidence="3">SDH assembly factor 2</shortName>
        <shortName evidence="3">SDHAF2</shortName>
    </recommendedName>
</protein>
<dbReference type="SUPFAM" id="SSF109910">
    <property type="entry name" value="YgfY-like"/>
    <property type="match status" value="1"/>
</dbReference>
<dbReference type="PANTHER" id="PTHR12469">
    <property type="entry name" value="PROTEIN EMI5 HOMOLOG, MITOCHONDRIAL"/>
    <property type="match status" value="1"/>
</dbReference>
<organism evidence="4 5">
    <name type="scientific">Clavelina lepadiformis</name>
    <name type="common">Light-bulb sea squirt</name>
    <name type="synonym">Ascidia lepadiformis</name>
    <dbReference type="NCBI Taxonomy" id="159417"/>
    <lineage>
        <taxon>Eukaryota</taxon>
        <taxon>Metazoa</taxon>
        <taxon>Chordata</taxon>
        <taxon>Tunicata</taxon>
        <taxon>Ascidiacea</taxon>
        <taxon>Aplousobranchia</taxon>
        <taxon>Clavelinidae</taxon>
        <taxon>Clavelina</taxon>
    </lineage>
</organism>
<evidence type="ECO:0000256" key="1">
    <source>
        <dbReference type="ARBA" id="ARBA00023128"/>
    </source>
</evidence>
<dbReference type="InterPro" id="IPR005631">
    <property type="entry name" value="SDH"/>
</dbReference>
<comment type="function">
    <text evidence="3">Plays an essential role in the assembly of succinate dehydrogenase (SDH), an enzyme complex (also referred to as respiratory complex II) that is a component of both the tricarboxylic acid (TCA) cycle and the mitochondrial electron transport chain, and which couples the oxidation of succinate to fumarate with the reduction of ubiquinone (coenzyme Q) to ubiquinol. Required for flavinylation (covalent attachment of FAD) of the flavoprotein subunit of the SDH catalytic dimer.</text>
</comment>